<feature type="compositionally biased region" description="Acidic residues" evidence="1">
    <location>
        <begin position="1451"/>
        <end position="1466"/>
    </location>
</feature>
<feature type="compositionally biased region" description="Acidic residues" evidence="1">
    <location>
        <begin position="1241"/>
        <end position="1254"/>
    </location>
</feature>
<feature type="compositionally biased region" description="Polar residues" evidence="1">
    <location>
        <begin position="1"/>
        <end position="11"/>
    </location>
</feature>
<dbReference type="InterPro" id="IPR036420">
    <property type="entry name" value="BRCT_dom_sf"/>
</dbReference>
<feature type="compositionally biased region" description="Basic and acidic residues" evidence="1">
    <location>
        <begin position="1773"/>
        <end position="1782"/>
    </location>
</feature>
<feature type="compositionally biased region" description="Basic and acidic residues" evidence="1">
    <location>
        <begin position="921"/>
        <end position="931"/>
    </location>
</feature>
<dbReference type="Pfam" id="PF16589">
    <property type="entry name" value="BRCT_2"/>
    <property type="match status" value="1"/>
</dbReference>
<accession>A0A8H7XKV6</accession>
<feature type="compositionally biased region" description="Basic residues" evidence="1">
    <location>
        <begin position="1319"/>
        <end position="1333"/>
    </location>
</feature>
<feature type="compositionally biased region" description="Acidic residues" evidence="1">
    <location>
        <begin position="873"/>
        <end position="893"/>
    </location>
</feature>
<dbReference type="CDD" id="cd18432">
    <property type="entry name" value="BRCT_PAXIP1_rpt6_like"/>
    <property type="match status" value="1"/>
</dbReference>
<dbReference type="Gene3D" id="3.40.50.10190">
    <property type="entry name" value="BRCT domain"/>
    <property type="match status" value="4"/>
</dbReference>
<dbReference type="GO" id="GO:1990683">
    <property type="term" value="P:DNA double-strand break attachment to nuclear envelope"/>
    <property type="evidence" value="ECO:0007669"/>
    <property type="project" value="TreeGrafter"/>
</dbReference>
<dbReference type="PROSITE" id="PS50172">
    <property type="entry name" value="BRCT"/>
    <property type="match status" value="2"/>
</dbReference>
<feature type="region of interest" description="Disordered" evidence="1">
    <location>
        <begin position="639"/>
        <end position="1588"/>
    </location>
</feature>
<feature type="region of interest" description="Disordered" evidence="1">
    <location>
        <begin position="1723"/>
        <end position="1787"/>
    </location>
</feature>
<dbReference type="PANTHER" id="PTHR47667:SF1">
    <property type="entry name" value="REGULATOR OF TY1 TRANSPOSITION PROTEIN 107"/>
    <property type="match status" value="1"/>
</dbReference>
<comment type="caution">
    <text evidence="3">The sequence shown here is derived from an EMBL/GenBank/DDBJ whole genome shotgun (WGS) entry which is preliminary data.</text>
</comment>
<feature type="domain" description="BRCT" evidence="2">
    <location>
        <begin position="1807"/>
        <end position="1875"/>
    </location>
</feature>
<feature type="region of interest" description="Disordered" evidence="1">
    <location>
        <begin position="59"/>
        <end position="91"/>
    </location>
</feature>
<feature type="compositionally biased region" description="Low complexity" evidence="1">
    <location>
        <begin position="1667"/>
        <end position="1693"/>
    </location>
</feature>
<feature type="compositionally biased region" description="Polar residues" evidence="1">
    <location>
        <begin position="848"/>
        <end position="857"/>
    </location>
</feature>
<feature type="compositionally biased region" description="Low complexity" evidence="1">
    <location>
        <begin position="685"/>
        <end position="705"/>
    </location>
</feature>
<feature type="compositionally biased region" description="Low complexity" evidence="1">
    <location>
        <begin position="327"/>
        <end position="350"/>
    </location>
</feature>
<gene>
    <name evidence="3" type="ORF">JR316_012802</name>
</gene>
<feature type="compositionally biased region" description="Basic and acidic residues" evidence="1">
    <location>
        <begin position="445"/>
        <end position="460"/>
    </location>
</feature>
<feature type="region of interest" description="Disordered" evidence="1">
    <location>
        <begin position="1"/>
        <end position="30"/>
    </location>
</feature>
<sequence>MTRDPTNSNLQPYPIQHDSEQKQDDPSLFDGTVYHISPSLPPTLVAQLDALLLANGARRAGNSGSQGQQIPSTSQHSQIQAQQQQPPTQDPTLTIVISDSLRFPGWEDIARRRAREAGSGVPDEVTGEEKYSVHVVLPAWVERGVVLGKMQHPAHYSPDPSLLFSSLTCSASTTSLSPSDIITLQAGVTSLGGQWRSSLTREVTHLFALSREGREYETAMHFQRETGVKVLLPHWFDDVVRLGVRVEEGPYEWPDPELLREREKEKGINTSQGPTKDKEKPTDIDAERARLKRSVFVTAARFTPALTACPPPSQADLDNTHKNGVQPVSSSPGGDGAPASSAVGGVPGAAEGDTSIAHLAPPPTSSFSLPAVVTISAPKVWEERRILLSRTLQLWGRRRDSVQAGIERAGGIVVRFEGDEEEQEEVPISPEDAQENKSNGSTVGKDGERGFGYDERLSRQERRRRRREAERVKDCDVLVTRWREGRGYVEAVRTQKLVGTLAWLFHVQSCGVLSHPLNQLLHYPVPKRRIEGFSAHVITVTNYTGEAREYIKKLVTAMGATFTPTTKATAWSIPIVNHTWLEDCFIAWRNLTPANPKYIIFRTGDDWSRRLGERGVAVGVRNGISGGWGAVVRVGVGEGETQDETQEGQGEERELGRIEQEAEELAEEGDELGDSETDEAEARAEAVAASAPAVGAAGVDAGTGDHFTEVHPPNGTEASMKEVMDDLVDADDAMEIDVDDPGQVDDEDADGVKVSTKKARPVSLEREREKEKGKSSPVKPTFSPRKSKQPAPIKSKSQFKGKPRDSGSDENEEEEGYRKETVIEVPSSPLSEESDDHDERRKEKTKSSGKTPRSASNVKEKSKSKPAKPASETESEADNENKEEDVVAEEAEEERPQSPVLKKSKPKSTPKSAGKASTNTDTKKRAEDKLKVKNRKTRVPGSSDEEDEDEGVEDDTGGNGDAMDVDIDAEHPPKSKAKSTTKMKSKSTNKESPTSKLTPQTSSKVAENGKASSSSKSKSKKTVQVSSGTEDEDEDDNKSAQSTDVELDVEEASKPAPAKKKPLTRRVTVEITVPSPAKGLTAAAAKATGGTGTPSRVSGTTTTTTPSAAPKPDTTPAASTAGGGLLTRMIKVDARTRVKRRKPGDEGKKRKRSDVYVETSESEDEVVEPEQVIAVAKGKSKGKGKEVKARDSVRGKGKQVEEAKVVSPKGKVKAKSQHTKGRKGKKAVSDDDDAEAKVVESEEEVDTEEEENEEIVVSSRKIESTSKTSSSKSKVKPTPKAVAKIKAKDKKAAKVSASSASEEEEKEEEAEEEEDLPPPKKRPGATSKSKKHAPPPSPSQPPERDHAQLSSPSKRKKPLRVYSSPDEEDEEEDEEDSDDGLPLNPFTLSKAEQRAKDAKEREAKERKAAEEEAERQRKKKANSLAKVKGKVEKTYGKGKTAKKVAAAASETESEEEEEEEDKDEDDVPPRKGTKAKAKSKAVDHSPSTLKRGKRRGKDYVDAHGGDQTSVAFGVKRKGKKTAAPSSDEEEEEEEERPARKASKAKPGTTKATSKPKPSAKAKSAKSTLPTESENESEEEDEVSLLVSPSRAARALTRTESLRAVAGQQATSSSAVATPIRVNGVAETSISAADKGRKGGKATNATAATSSKAKAKQSNDAPMDVDDSVSVSISNAGPSAVSAPPRRSAAAKASQRLHETIMPDLVHYESQVKKARRASSHAASSTAFALADEGEDVRVPGPSEKRKKTAGDGEDDQSTADQADGKAVKKRRVGEKAKAKAQDDDMDVDQSLPGQGIVIMTTQVTLADDVVKTLVKLGVKITVRASECTHLLAPHVVRTEKFLCAVASRAPWVLQDRWAIESANARKILPEKGFILKDKSGENKYGVNLVQALERAKENIKDGGLLKGHIFYLTPRVPVDAKLLKNVVVASGGQVSTQTPTLRVISTAPSLRHVISCSDDIAIWRPLTSSKAVRIYTQELLLNGVLKQEMEWEKDDYFVPGSF</sequence>
<feature type="compositionally biased region" description="Low complexity" evidence="1">
    <location>
        <begin position="1544"/>
        <end position="1556"/>
    </location>
</feature>
<dbReference type="SUPFAM" id="SSF52113">
    <property type="entry name" value="BRCT domain"/>
    <property type="match status" value="3"/>
</dbReference>
<feature type="compositionally biased region" description="Acidic residues" evidence="1">
    <location>
        <begin position="1301"/>
        <end position="1316"/>
    </location>
</feature>
<feature type="compositionally biased region" description="Acidic residues" evidence="1">
    <location>
        <begin position="725"/>
        <end position="749"/>
    </location>
</feature>
<feature type="compositionally biased region" description="Basic residues" evidence="1">
    <location>
        <begin position="974"/>
        <end position="987"/>
    </location>
</feature>
<dbReference type="OrthoDB" id="342264at2759"/>
<dbReference type="InterPro" id="IPR053036">
    <property type="entry name" value="CellCycle_DNARepair_Reg"/>
</dbReference>
<evidence type="ECO:0000313" key="3">
    <source>
        <dbReference type="EMBL" id="KAG5162477.1"/>
    </source>
</evidence>
<feature type="compositionally biased region" description="Acidic residues" evidence="1">
    <location>
        <begin position="1526"/>
        <end position="1535"/>
    </location>
</feature>
<feature type="compositionally biased region" description="Acidic residues" evidence="1">
    <location>
        <begin position="1365"/>
        <end position="1379"/>
    </location>
</feature>
<feature type="region of interest" description="Disordered" evidence="1">
    <location>
        <begin position="1602"/>
        <end position="1697"/>
    </location>
</feature>
<feature type="compositionally biased region" description="Acidic residues" evidence="1">
    <location>
        <begin position="943"/>
        <end position="956"/>
    </location>
</feature>
<dbReference type="GO" id="GO:0005634">
    <property type="term" value="C:nucleus"/>
    <property type="evidence" value="ECO:0007669"/>
    <property type="project" value="TreeGrafter"/>
</dbReference>
<organism evidence="3">
    <name type="scientific">Psilocybe cubensis</name>
    <name type="common">Psychedelic mushroom</name>
    <name type="synonym">Stropharia cubensis</name>
    <dbReference type="NCBI Taxonomy" id="181762"/>
    <lineage>
        <taxon>Eukaryota</taxon>
        <taxon>Fungi</taxon>
        <taxon>Dikarya</taxon>
        <taxon>Basidiomycota</taxon>
        <taxon>Agaricomycotina</taxon>
        <taxon>Agaricomycetes</taxon>
        <taxon>Agaricomycetidae</taxon>
        <taxon>Agaricales</taxon>
        <taxon>Agaricineae</taxon>
        <taxon>Strophariaceae</taxon>
        <taxon>Psilocybe</taxon>
    </lineage>
</organism>
<feature type="compositionally biased region" description="Basic and acidic residues" evidence="1">
    <location>
        <begin position="275"/>
        <end position="285"/>
    </location>
</feature>
<feature type="region of interest" description="Disordered" evidence="1">
    <location>
        <begin position="256"/>
        <end position="285"/>
    </location>
</feature>
<feature type="region of interest" description="Disordered" evidence="1">
    <location>
        <begin position="416"/>
        <end position="465"/>
    </location>
</feature>
<feature type="compositionally biased region" description="Low complexity" evidence="1">
    <location>
        <begin position="1077"/>
        <end position="1120"/>
    </location>
</feature>
<feature type="compositionally biased region" description="Basic residues" evidence="1">
    <location>
        <begin position="1210"/>
        <end position="1226"/>
    </location>
</feature>
<dbReference type="Pfam" id="PF16770">
    <property type="entry name" value="RTT107_BRCT_5"/>
    <property type="match status" value="1"/>
</dbReference>
<feature type="compositionally biased region" description="Polar residues" evidence="1">
    <location>
        <begin position="994"/>
        <end position="1005"/>
    </location>
</feature>
<feature type="compositionally biased region" description="Low complexity" evidence="1">
    <location>
        <begin position="72"/>
        <end position="91"/>
    </location>
</feature>
<proteinExistence type="predicted"/>
<protein>
    <recommendedName>
        <fullName evidence="2">BRCT domain-containing protein</fullName>
    </recommendedName>
</protein>
<feature type="compositionally biased region" description="Basic and acidic residues" evidence="1">
    <location>
        <begin position="650"/>
        <end position="660"/>
    </location>
</feature>
<feature type="domain" description="BRCT" evidence="2">
    <location>
        <begin position="159"/>
        <end position="253"/>
    </location>
</feature>
<feature type="compositionally biased region" description="Basic and acidic residues" evidence="1">
    <location>
        <begin position="257"/>
        <end position="267"/>
    </location>
</feature>
<dbReference type="PANTHER" id="PTHR47667">
    <property type="entry name" value="REGULATOR OF TY1 TRANSPOSITION PROTEIN 107"/>
    <property type="match status" value="1"/>
</dbReference>
<feature type="compositionally biased region" description="Low complexity" evidence="1">
    <location>
        <begin position="909"/>
        <end position="918"/>
    </location>
</feature>
<dbReference type="GO" id="GO:0035361">
    <property type="term" value="C:Cul8-RING ubiquitin ligase complex"/>
    <property type="evidence" value="ECO:0007669"/>
    <property type="project" value="TreeGrafter"/>
</dbReference>
<feature type="compositionally biased region" description="Basic and acidic residues" evidence="1">
    <location>
        <begin position="837"/>
        <end position="846"/>
    </location>
</feature>
<feature type="compositionally biased region" description="Acidic residues" evidence="1">
    <location>
        <begin position="661"/>
        <end position="679"/>
    </location>
</feature>
<dbReference type="SMART" id="SM00292">
    <property type="entry name" value="BRCT"/>
    <property type="match status" value="3"/>
</dbReference>
<feature type="compositionally biased region" description="Acidic residues" evidence="1">
    <location>
        <begin position="1572"/>
        <end position="1582"/>
    </location>
</feature>
<feature type="compositionally biased region" description="Basic and acidic residues" evidence="1">
    <location>
        <begin position="1391"/>
        <end position="1410"/>
    </location>
</feature>
<feature type="compositionally biased region" description="Low complexity" evidence="1">
    <location>
        <begin position="1255"/>
        <end position="1272"/>
    </location>
</feature>
<dbReference type="GO" id="GO:0006302">
    <property type="term" value="P:double-strand break repair"/>
    <property type="evidence" value="ECO:0007669"/>
    <property type="project" value="TreeGrafter"/>
</dbReference>
<dbReference type="Pfam" id="PF12738">
    <property type="entry name" value="PTCB-BRCT"/>
    <property type="match status" value="2"/>
</dbReference>
<feature type="compositionally biased region" description="Basic residues" evidence="1">
    <location>
        <begin position="1273"/>
        <end position="1293"/>
    </location>
</feature>
<evidence type="ECO:0000256" key="1">
    <source>
        <dbReference type="SAM" id="MobiDB-lite"/>
    </source>
</evidence>
<reference evidence="3" key="1">
    <citation type="submission" date="2021-02" db="EMBL/GenBank/DDBJ databases">
        <title>Psilocybe cubensis genome.</title>
        <authorList>
            <person name="Mckernan K.J."/>
            <person name="Crawford S."/>
            <person name="Trippe A."/>
            <person name="Kane L.T."/>
            <person name="Mclaughlin S."/>
        </authorList>
    </citation>
    <scope>NUCLEOTIDE SEQUENCE [LARGE SCALE GENOMIC DNA]</scope>
    <source>
        <strain evidence="3">MGC-MH-2018</strain>
    </source>
</reference>
<feature type="compositionally biased region" description="Basic and acidic residues" evidence="1">
    <location>
        <begin position="763"/>
        <end position="774"/>
    </location>
</feature>
<evidence type="ECO:0000259" key="2">
    <source>
        <dbReference type="PROSITE" id="PS50172"/>
    </source>
</evidence>
<feature type="compositionally biased region" description="Basic and acidic residues" evidence="1">
    <location>
        <begin position="1183"/>
        <end position="1204"/>
    </location>
</feature>
<dbReference type="InterPro" id="IPR001357">
    <property type="entry name" value="BRCT_dom"/>
</dbReference>
<feature type="compositionally biased region" description="Low complexity" evidence="1">
    <location>
        <begin position="1640"/>
        <end position="1657"/>
    </location>
</feature>
<name>A0A8H7XKV6_PSICU</name>
<feature type="region of interest" description="Disordered" evidence="1">
    <location>
        <begin position="307"/>
        <end position="361"/>
    </location>
</feature>
<dbReference type="EMBL" id="JAFIQS010000019">
    <property type="protein sequence ID" value="KAG5162477.1"/>
    <property type="molecule type" value="Genomic_DNA"/>
</dbReference>